<dbReference type="PANTHER" id="PTHR13153">
    <property type="entry name" value="CGTHBA PROTEIN -14 GENE PROTEIN"/>
    <property type="match status" value="1"/>
</dbReference>
<dbReference type="Proteomes" id="UP001211065">
    <property type="component" value="Unassembled WGS sequence"/>
</dbReference>
<dbReference type="PANTHER" id="PTHR13153:SF5">
    <property type="entry name" value="GATOR COMPLEX PROTEIN NPRL3"/>
    <property type="match status" value="1"/>
</dbReference>
<dbReference type="GO" id="GO:0005774">
    <property type="term" value="C:vacuolar membrane"/>
    <property type="evidence" value="ECO:0007669"/>
    <property type="project" value="UniProtKB-SubCell"/>
</dbReference>
<comment type="subcellular location">
    <subcellularLocation>
        <location evidence="2">Vacuole membrane</location>
        <topology evidence="2">Peripheral membrane protein</topology>
    </subcellularLocation>
</comment>
<feature type="domain" description="GATOR1 complex protein NPRL3 C-terminal HTH" evidence="3">
    <location>
        <begin position="383"/>
        <end position="440"/>
    </location>
</feature>
<comment type="similarity">
    <text evidence="1 2">Belongs to the NPR3 family.</text>
</comment>
<comment type="function">
    <text evidence="2">Mediates inactivation of the TORC1 complex in response to amino acid starvation. Required for meiotic nuclear division.</text>
</comment>
<keyword evidence="2" id="KW-0469">Meiosis</keyword>
<accession>A0AAD5XZ81</accession>
<dbReference type="AlphaFoldDB" id="A0AAD5XZ81"/>
<evidence type="ECO:0000313" key="5">
    <source>
        <dbReference type="Proteomes" id="UP001211065"/>
    </source>
</evidence>
<protein>
    <recommendedName>
        <fullName evidence="2">Nitrogen permease regulator 3</fullName>
    </recommendedName>
    <alternativeName>
        <fullName evidence="2">Required for meiotic nuclear division protein 11</fullName>
    </alternativeName>
</protein>
<keyword evidence="5" id="KW-1185">Reference proteome</keyword>
<dbReference type="Pfam" id="PF24064">
    <property type="entry name" value="HTH_NPRL3"/>
    <property type="match status" value="1"/>
</dbReference>
<evidence type="ECO:0000313" key="4">
    <source>
        <dbReference type="EMBL" id="KAJ3222192.1"/>
    </source>
</evidence>
<gene>
    <name evidence="4" type="primary">NPRL3</name>
    <name evidence="4" type="ORF">HK099_002591</name>
</gene>
<name>A0AAD5XZ81_9FUNG</name>
<dbReference type="Pfam" id="PF03666">
    <property type="entry name" value="NPR3"/>
    <property type="match status" value="2"/>
</dbReference>
<evidence type="ECO:0000256" key="2">
    <source>
        <dbReference type="RuleBase" id="RU368069"/>
    </source>
</evidence>
<dbReference type="InterPro" id="IPR005365">
    <property type="entry name" value="Npr3"/>
</dbReference>
<proteinExistence type="inferred from homology"/>
<dbReference type="EMBL" id="JADGJW010000187">
    <property type="protein sequence ID" value="KAJ3222192.1"/>
    <property type="molecule type" value="Genomic_DNA"/>
</dbReference>
<organism evidence="4 5">
    <name type="scientific">Clydaea vesicula</name>
    <dbReference type="NCBI Taxonomy" id="447962"/>
    <lineage>
        <taxon>Eukaryota</taxon>
        <taxon>Fungi</taxon>
        <taxon>Fungi incertae sedis</taxon>
        <taxon>Chytridiomycota</taxon>
        <taxon>Chytridiomycota incertae sedis</taxon>
        <taxon>Chytridiomycetes</taxon>
        <taxon>Lobulomycetales</taxon>
        <taxon>Lobulomycetaceae</taxon>
        <taxon>Clydaea</taxon>
    </lineage>
</organism>
<comment type="caution">
    <text evidence="4">The sequence shown here is derived from an EMBL/GenBank/DDBJ whole genome shotgun (WGS) entry which is preliminary data.</text>
</comment>
<dbReference type="GO" id="GO:0034198">
    <property type="term" value="P:cellular response to amino acid starvation"/>
    <property type="evidence" value="ECO:0007669"/>
    <property type="project" value="TreeGrafter"/>
</dbReference>
<dbReference type="GO" id="GO:0010508">
    <property type="term" value="P:positive regulation of autophagy"/>
    <property type="evidence" value="ECO:0007669"/>
    <property type="project" value="TreeGrafter"/>
</dbReference>
<keyword evidence="2" id="KW-0732">Signal</keyword>
<dbReference type="GO" id="GO:1990130">
    <property type="term" value="C:GATOR1 complex"/>
    <property type="evidence" value="ECO:0007669"/>
    <property type="project" value="TreeGrafter"/>
</dbReference>
<dbReference type="GO" id="GO:0051321">
    <property type="term" value="P:meiotic cell cycle"/>
    <property type="evidence" value="ECO:0007669"/>
    <property type="project" value="UniProtKB-UniRule"/>
</dbReference>
<reference evidence="4" key="1">
    <citation type="submission" date="2020-05" db="EMBL/GenBank/DDBJ databases">
        <title>Phylogenomic resolution of chytrid fungi.</title>
        <authorList>
            <person name="Stajich J.E."/>
            <person name="Amses K."/>
            <person name="Simmons R."/>
            <person name="Seto K."/>
            <person name="Myers J."/>
            <person name="Bonds A."/>
            <person name="Quandt C.A."/>
            <person name="Barry K."/>
            <person name="Liu P."/>
            <person name="Grigoriev I."/>
            <person name="Longcore J.E."/>
            <person name="James T.Y."/>
        </authorList>
    </citation>
    <scope>NUCLEOTIDE SEQUENCE</scope>
    <source>
        <strain evidence="4">JEL0476</strain>
    </source>
</reference>
<dbReference type="GO" id="GO:1904262">
    <property type="term" value="P:negative regulation of TORC1 signaling"/>
    <property type="evidence" value="ECO:0007669"/>
    <property type="project" value="TreeGrafter"/>
</dbReference>
<dbReference type="GO" id="GO:0038202">
    <property type="term" value="P:TORC1 signaling"/>
    <property type="evidence" value="ECO:0007669"/>
    <property type="project" value="TreeGrafter"/>
</dbReference>
<sequence length="447" mass="51105">MPAVSILLVCYSARGHQLVFRYPTDQKFQFSDNSLSDFLSPKQLMCDRRFQLSIDNFTFLGHPTLLNADRPGTGHKFSRDIQKRRLALSKNKVEDDDENNIKTHISMFNLVFAFKSEGGKSLLKELDNCYKNILTRVTAALKYEQLKRSYLRTEVELILSIKEGSFSEINNDKITQEQLMDKILNQSSLGKTLQEIFLSIQRVEQCHIVLNHSIDLSLNVKSTIAAPHQIYHNQAVEYSNVTASSAAKENFFFEDLSGKMLRPYKALLLLHDPEEIVKRLPSDPSPLLVELIQLVTPSICFEEIQAALDCSLSQIYRLAGGSPVALDLVVPSVIRKKVRLKYTEGDKNTIENEQQPSQSKIQCTLFANDEPYLMPNPMAPNDIELEYLQLISNFQPPPYNEIFLKIAPYLGGKYHVGEISFRENIRNKELKLVLGRYKDFCITIFRS</sequence>
<dbReference type="InterPro" id="IPR056603">
    <property type="entry name" value="HTH_NPRL3"/>
</dbReference>
<evidence type="ECO:0000259" key="3">
    <source>
        <dbReference type="Pfam" id="PF24064"/>
    </source>
</evidence>
<evidence type="ECO:0000256" key="1">
    <source>
        <dbReference type="ARBA" id="ARBA00010546"/>
    </source>
</evidence>